<dbReference type="Proteomes" id="UP001056693">
    <property type="component" value="Unassembled WGS sequence"/>
</dbReference>
<protein>
    <submittedName>
        <fullName evidence="1">TnpV protein</fullName>
    </submittedName>
</protein>
<reference evidence="1 2" key="1">
    <citation type="submission" date="2019-03" db="EMBL/GenBank/DDBJ databases">
        <authorList>
            <person name="Molinero N."/>
            <person name="Sanchez B."/>
            <person name="Walker A."/>
            <person name="Duncan S."/>
            <person name="Delgado S."/>
            <person name="Margolles A."/>
        </authorList>
    </citation>
    <scope>NUCLEOTIDE SEQUENCE [LARGE SCALE GENOMIC DNA]</scope>
    <source>
        <strain evidence="1 2">IPLA60002</strain>
    </source>
</reference>
<sequence length="99" mass="11704">MKDEFISRVGLWGQRHYNFLKKNNPTVINVMRLNGTLEQYLNDLDRNAQEMFELLTKQYAELGGINEELKAKNQMEWVRQMNSIKARVIDVVNAELIYI</sequence>
<dbReference type="InterPro" id="IPR026989">
    <property type="entry name" value="TnpV"/>
</dbReference>
<evidence type="ECO:0000313" key="1">
    <source>
        <dbReference type="EMBL" id="MCL3787403.1"/>
    </source>
</evidence>
<evidence type="ECO:0000313" key="2">
    <source>
        <dbReference type="Proteomes" id="UP001056693"/>
    </source>
</evidence>
<accession>A0ABT0NGQ2</accession>
<gene>
    <name evidence="1" type="ORF">E2N93_05145</name>
</gene>
<comment type="caution">
    <text evidence="1">The sequence shown here is derived from an EMBL/GenBank/DDBJ whole genome shotgun (WGS) entry which is preliminary data.</text>
</comment>
<name>A0ABT0NGQ2_9FIRM</name>
<dbReference type="RefSeq" id="WP_249376414.1">
    <property type="nucleotide sequence ID" value="NZ_SNUZ01000007.1"/>
</dbReference>
<dbReference type="Pfam" id="PF14198">
    <property type="entry name" value="TnpV"/>
    <property type="match status" value="1"/>
</dbReference>
<proteinExistence type="predicted"/>
<keyword evidence="2" id="KW-1185">Reference proteome</keyword>
<dbReference type="EMBL" id="SNUZ01000007">
    <property type="protein sequence ID" value="MCL3787403.1"/>
    <property type="molecule type" value="Genomic_DNA"/>
</dbReference>
<organism evidence="1 2">
    <name type="scientific">Ruminococcus bromii</name>
    <dbReference type="NCBI Taxonomy" id="40518"/>
    <lineage>
        <taxon>Bacteria</taxon>
        <taxon>Bacillati</taxon>
        <taxon>Bacillota</taxon>
        <taxon>Clostridia</taxon>
        <taxon>Eubacteriales</taxon>
        <taxon>Oscillospiraceae</taxon>
        <taxon>Ruminococcus</taxon>
    </lineage>
</organism>